<feature type="region of interest" description="Disordered" evidence="1">
    <location>
        <begin position="81"/>
        <end position="103"/>
    </location>
</feature>
<evidence type="ECO:0000313" key="2">
    <source>
        <dbReference type="EMBL" id="AKH47100.1"/>
    </source>
</evidence>
<accession>A0A0F7L5A5</accession>
<protein>
    <submittedName>
        <fullName evidence="2">Uncharacterized protein</fullName>
    </submittedName>
</protein>
<proteinExistence type="predicted"/>
<reference evidence="2" key="1">
    <citation type="journal article" date="2015" name="Front. Microbiol.">
        <title>Combining genomic sequencing methods to explore viral diversity and reveal potential virus-host interactions.</title>
        <authorList>
            <person name="Chow C.E."/>
            <person name="Winget D.M."/>
            <person name="White R.A.III."/>
            <person name="Hallam S.J."/>
            <person name="Suttle C.A."/>
        </authorList>
    </citation>
    <scope>NUCLEOTIDE SEQUENCE</scope>
    <source>
        <strain evidence="2">Anoxic2_5</strain>
    </source>
</reference>
<sequence>MRPSALTRCPAWRRSWATTSPHTCRGWRGFESSRTRWTAMRSRALGWSSPSPSPLAGICWFGGCWRASGAAPVRRVVPSATAAATPASPSPMPPSSATSPRRWPRTFGWWRGERTVALHDRVDLPWMQDDPLPESLCEWVSVPSREKSAPWGNSVSGGPYVQTHNDNGHDNMSDPIIRLSPEFDDSNAAPASYWLKSWDGHRAACEAINEARNGQRSSFEGPRGLVMVSPDDGEPGPR</sequence>
<reference evidence="2" key="2">
    <citation type="submission" date="2015-03" db="EMBL/GenBank/DDBJ databases">
        <authorList>
            <person name="Chow C.-E.T."/>
            <person name="Winget D.M."/>
            <person name="White R.A.III."/>
            <person name="Hallam S.J."/>
            <person name="Suttle C.A."/>
        </authorList>
    </citation>
    <scope>NUCLEOTIDE SEQUENCE</scope>
    <source>
        <strain evidence="2">Anoxic2_5</strain>
    </source>
</reference>
<feature type="region of interest" description="Disordered" evidence="1">
    <location>
        <begin position="212"/>
        <end position="238"/>
    </location>
</feature>
<dbReference type="EMBL" id="KR029589">
    <property type="protein sequence ID" value="AKH47100.1"/>
    <property type="molecule type" value="Genomic_DNA"/>
</dbReference>
<evidence type="ECO:0000256" key="1">
    <source>
        <dbReference type="SAM" id="MobiDB-lite"/>
    </source>
</evidence>
<name>A0A0F7L5A5_9VIRU</name>
<organism evidence="2">
    <name type="scientific">uncultured marine virus</name>
    <dbReference type="NCBI Taxonomy" id="186617"/>
    <lineage>
        <taxon>Viruses</taxon>
        <taxon>environmental samples</taxon>
    </lineage>
</organism>